<gene>
    <name evidence="2" type="ORF">DWX20_05100</name>
</gene>
<dbReference type="PANTHER" id="PTHR33434">
    <property type="entry name" value="DEGV DOMAIN-CONTAINING PROTEIN DR_1986-RELATED"/>
    <property type="match status" value="1"/>
</dbReference>
<name>A0A412PEZ8_9FIRM</name>
<dbReference type="InterPro" id="IPR003797">
    <property type="entry name" value="DegV"/>
</dbReference>
<dbReference type="InterPro" id="IPR050270">
    <property type="entry name" value="DegV_domain_contain"/>
</dbReference>
<dbReference type="Gene3D" id="3.30.1180.10">
    <property type="match status" value="1"/>
</dbReference>
<dbReference type="PANTHER" id="PTHR33434:SF2">
    <property type="entry name" value="FATTY ACID-BINDING PROTEIN TM_1468"/>
    <property type="match status" value="1"/>
</dbReference>
<comment type="caution">
    <text evidence="2">The sequence shown here is derived from an EMBL/GenBank/DDBJ whole genome shotgun (WGS) entry which is preliminary data.</text>
</comment>
<accession>A0A412PEZ8</accession>
<dbReference type="Pfam" id="PF02645">
    <property type="entry name" value="DegV"/>
    <property type="match status" value="1"/>
</dbReference>
<protein>
    <submittedName>
        <fullName evidence="2">DegV family protein</fullName>
    </submittedName>
</protein>
<dbReference type="Gene3D" id="3.40.50.10170">
    <property type="match status" value="1"/>
</dbReference>
<dbReference type="RefSeq" id="WP_006525813.1">
    <property type="nucleotide sequence ID" value="NZ_AP028934.1"/>
</dbReference>
<evidence type="ECO:0000256" key="1">
    <source>
        <dbReference type="ARBA" id="ARBA00023121"/>
    </source>
</evidence>
<dbReference type="NCBIfam" id="TIGR00762">
    <property type="entry name" value="DegV"/>
    <property type="match status" value="1"/>
</dbReference>
<evidence type="ECO:0000313" key="3">
    <source>
        <dbReference type="Proteomes" id="UP000284731"/>
    </source>
</evidence>
<dbReference type="InterPro" id="IPR043168">
    <property type="entry name" value="DegV_C"/>
</dbReference>
<dbReference type="Proteomes" id="UP000284731">
    <property type="component" value="Unassembled WGS sequence"/>
</dbReference>
<dbReference type="EMBL" id="QRWX01000002">
    <property type="protein sequence ID" value="RGT56187.1"/>
    <property type="molecule type" value="Genomic_DNA"/>
</dbReference>
<organism evidence="2 3">
    <name type="scientific">Solobacterium moorei</name>
    <dbReference type="NCBI Taxonomy" id="102148"/>
    <lineage>
        <taxon>Bacteria</taxon>
        <taxon>Bacillati</taxon>
        <taxon>Bacillota</taxon>
        <taxon>Erysipelotrichia</taxon>
        <taxon>Erysipelotrichales</taxon>
        <taxon>Erysipelotrichaceae</taxon>
        <taxon>Solobacterium</taxon>
    </lineage>
</organism>
<dbReference type="PROSITE" id="PS51482">
    <property type="entry name" value="DEGV"/>
    <property type="match status" value="1"/>
</dbReference>
<dbReference type="AlphaFoldDB" id="A0A412PEZ8"/>
<reference evidence="2 3" key="1">
    <citation type="submission" date="2018-08" db="EMBL/GenBank/DDBJ databases">
        <title>A genome reference for cultivated species of the human gut microbiota.</title>
        <authorList>
            <person name="Zou Y."/>
            <person name="Xue W."/>
            <person name="Luo G."/>
        </authorList>
    </citation>
    <scope>NUCLEOTIDE SEQUENCE [LARGE SCALE GENOMIC DNA]</scope>
    <source>
        <strain evidence="2 3">AF18-46</strain>
    </source>
</reference>
<proteinExistence type="predicted"/>
<keyword evidence="1" id="KW-0446">Lipid-binding</keyword>
<evidence type="ECO:0000313" key="2">
    <source>
        <dbReference type="EMBL" id="RGT56187.1"/>
    </source>
</evidence>
<dbReference type="GeneID" id="89619942"/>
<dbReference type="SUPFAM" id="SSF82549">
    <property type="entry name" value="DAK1/DegV-like"/>
    <property type="match status" value="1"/>
</dbReference>
<sequence length="282" mass="30976">MKVAFVTDSGTGKSIHEYAEQGIVSLPLQISVDDTTYQDMETLNRNDCIRLMKEGKALTTSQPSAGIIEECFESLKAQGVELIIAVPICNGLSGTISTMTAIANSLDIKIICIDTYVTAVVQDYLITHIKKWYEEGKSHLEIQILVENIINSTNTLLVPETLDQFIRGGRMTPLAAKLGKLLKIIPVLQINKKTAGKVDTLTKVRTFRKALSTAVDEIAKDNPDENTLITIAHVANVSEAMNLYHTMTERFPTAKIQVIELPNAIAVHTGIGCIAIQYFKIC</sequence>
<dbReference type="GO" id="GO:0008289">
    <property type="term" value="F:lipid binding"/>
    <property type="evidence" value="ECO:0007669"/>
    <property type="project" value="UniProtKB-KW"/>
</dbReference>